<feature type="domain" description="EML-like first beta-propeller" evidence="9">
    <location>
        <begin position="68"/>
        <end position="280"/>
    </location>
</feature>
<proteinExistence type="predicted"/>
<name>A0A9D4U3W5_ADICA</name>
<keyword evidence="2" id="KW-0963">Cytoplasm</keyword>
<evidence type="ECO:0000256" key="5">
    <source>
        <dbReference type="ARBA" id="ARBA00023054"/>
    </source>
</evidence>
<feature type="repeat" description="WD" evidence="8">
    <location>
        <begin position="344"/>
        <end position="385"/>
    </location>
</feature>
<feature type="repeat" description="WD" evidence="8">
    <location>
        <begin position="247"/>
        <end position="281"/>
    </location>
</feature>
<protein>
    <recommendedName>
        <fullName evidence="9">EML-like first beta-propeller domain-containing protein</fullName>
    </recommendedName>
</protein>
<evidence type="ECO:0000256" key="3">
    <source>
        <dbReference type="ARBA" id="ARBA00022574"/>
    </source>
</evidence>
<dbReference type="Gene3D" id="2.130.10.10">
    <property type="entry name" value="YVTN repeat-like/Quinoprotein amine dehydrogenase"/>
    <property type="match status" value="2"/>
</dbReference>
<keyword evidence="3 8" id="KW-0853">WD repeat</keyword>
<dbReference type="Proteomes" id="UP000886520">
    <property type="component" value="Chromosome 23"/>
</dbReference>
<evidence type="ECO:0000256" key="6">
    <source>
        <dbReference type="ARBA" id="ARBA00023212"/>
    </source>
</evidence>
<evidence type="ECO:0000259" key="9">
    <source>
        <dbReference type="Pfam" id="PF23409"/>
    </source>
</evidence>
<comment type="caution">
    <text evidence="10">The sequence shown here is derived from an EMBL/GenBank/DDBJ whole genome shotgun (WGS) entry which is preliminary data.</text>
</comment>
<dbReference type="InterPro" id="IPR036322">
    <property type="entry name" value="WD40_repeat_dom_sf"/>
</dbReference>
<evidence type="ECO:0000256" key="2">
    <source>
        <dbReference type="ARBA" id="ARBA00022490"/>
    </source>
</evidence>
<evidence type="ECO:0000256" key="1">
    <source>
        <dbReference type="ARBA" id="ARBA00004430"/>
    </source>
</evidence>
<dbReference type="InterPro" id="IPR015943">
    <property type="entry name" value="WD40/YVTN_repeat-like_dom_sf"/>
</dbReference>
<dbReference type="SUPFAM" id="SSF117289">
    <property type="entry name" value="Nucleoporin domain"/>
    <property type="match status" value="1"/>
</dbReference>
<organism evidence="10 11">
    <name type="scientific">Adiantum capillus-veneris</name>
    <name type="common">Maidenhair fern</name>
    <dbReference type="NCBI Taxonomy" id="13818"/>
    <lineage>
        <taxon>Eukaryota</taxon>
        <taxon>Viridiplantae</taxon>
        <taxon>Streptophyta</taxon>
        <taxon>Embryophyta</taxon>
        <taxon>Tracheophyta</taxon>
        <taxon>Polypodiopsida</taxon>
        <taxon>Polypodiidae</taxon>
        <taxon>Polypodiales</taxon>
        <taxon>Pteridineae</taxon>
        <taxon>Pteridaceae</taxon>
        <taxon>Vittarioideae</taxon>
        <taxon>Adiantum</taxon>
    </lineage>
</organism>
<keyword evidence="11" id="KW-1185">Reference proteome</keyword>
<keyword evidence="5" id="KW-0175">Coiled coil</keyword>
<reference evidence="10" key="1">
    <citation type="submission" date="2021-01" db="EMBL/GenBank/DDBJ databases">
        <title>Adiantum capillus-veneris genome.</title>
        <authorList>
            <person name="Fang Y."/>
            <person name="Liao Q."/>
        </authorList>
    </citation>
    <scope>NUCLEOTIDE SEQUENCE</scope>
    <source>
        <strain evidence="10">H3</strain>
        <tissue evidence="10">Leaf</tissue>
    </source>
</reference>
<comment type="subcellular location">
    <subcellularLocation>
        <location evidence="1">Cytoplasm</location>
        <location evidence="1">Cytoskeleton</location>
        <location evidence="1">Cilium axoneme</location>
    </subcellularLocation>
</comment>
<evidence type="ECO:0000256" key="8">
    <source>
        <dbReference type="PROSITE-ProRule" id="PRU00221"/>
    </source>
</evidence>
<dbReference type="SMART" id="SM00320">
    <property type="entry name" value="WD40"/>
    <property type="match status" value="8"/>
</dbReference>
<keyword evidence="4" id="KW-0677">Repeat</keyword>
<accession>A0A9D4U3W5</accession>
<gene>
    <name evidence="10" type="ORF">GOP47_0023679</name>
</gene>
<dbReference type="PANTHER" id="PTHR14885">
    <property type="entry name" value="CILIA- AND FLAGELLA-ASSOCIATED PROTEIN 43-RELATED"/>
    <property type="match status" value="1"/>
</dbReference>
<keyword evidence="7" id="KW-0966">Cell projection</keyword>
<evidence type="ECO:0000256" key="7">
    <source>
        <dbReference type="ARBA" id="ARBA00023273"/>
    </source>
</evidence>
<evidence type="ECO:0000256" key="4">
    <source>
        <dbReference type="ARBA" id="ARBA00022737"/>
    </source>
</evidence>
<sequence>MGPPNAAEAKRLPPETATFYRCLGFEGGRRNNLVYVAPNILIHTCGNSVQFLDLVTKSQSNLPSVGGDGIGCVAVHPSKTFFAVCEKGNHPNVYIYNYPSLTTDKVLKLGTEKVYTAAAFNFDGSQLATVGGHPDYWLTVWDWTTESIVLQSKAFSQDVFQVSFSRHFSGQLVTSGIGHIRFWKMANTFTGPKLEGLIGKFGQVPLSDICAFVELPDGKVLSGTETGTVLVWDGGLIKCQLRRPGGLPCHNGMIEFLQLDEKENEMLTAGADGCVRFWSLQWLDAADDGDEKTVCEVNPLRELHVDDNCSIKGIIVSDDHWLIQDENGVLWKVHVPSFEVEKVLEFHAGFITGLSVSPSNHFLATSGSDCSVRLFHFEKKQQVYARWFASGATSILWPSKTVDPHYRTVITGFADGVIRILSKGTHQWRLIDAHKPHTMDVTALNYTVDGDLLATSSLDSTVFFFHSSNGYKPLGFIKAPGPVTCIDWSPNGLNLLLGCSNGKIMEIARPEWSLSRGRKVNQQAVVHP</sequence>
<dbReference type="InterPro" id="IPR001680">
    <property type="entry name" value="WD40_rpt"/>
</dbReference>
<evidence type="ECO:0000313" key="10">
    <source>
        <dbReference type="EMBL" id="KAI5061174.1"/>
    </source>
</evidence>
<dbReference type="AlphaFoldDB" id="A0A9D4U3W5"/>
<keyword evidence="6" id="KW-0206">Cytoskeleton</keyword>
<dbReference type="PROSITE" id="PS50082">
    <property type="entry name" value="WD_REPEATS_2"/>
    <property type="match status" value="2"/>
</dbReference>
<dbReference type="EMBL" id="JABFUD020000023">
    <property type="protein sequence ID" value="KAI5061174.1"/>
    <property type="molecule type" value="Genomic_DNA"/>
</dbReference>
<dbReference type="PANTHER" id="PTHR14885:SF3">
    <property type="entry name" value="CILIA- AND FLAGELLA-ASSOCIATED PROTEIN 44"/>
    <property type="match status" value="1"/>
</dbReference>
<dbReference type="Pfam" id="PF23409">
    <property type="entry name" value="Beta-prop_EML"/>
    <property type="match status" value="1"/>
</dbReference>
<dbReference type="OrthoDB" id="1923616at2759"/>
<evidence type="ECO:0000313" key="11">
    <source>
        <dbReference type="Proteomes" id="UP000886520"/>
    </source>
</evidence>
<dbReference type="SUPFAM" id="SSF50978">
    <property type="entry name" value="WD40 repeat-like"/>
    <property type="match status" value="1"/>
</dbReference>
<dbReference type="GO" id="GO:0005930">
    <property type="term" value="C:axoneme"/>
    <property type="evidence" value="ECO:0007669"/>
    <property type="project" value="UniProtKB-SubCell"/>
</dbReference>
<dbReference type="Pfam" id="PF00400">
    <property type="entry name" value="WD40"/>
    <property type="match status" value="3"/>
</dbReference>
<dbReference type="InterPro" id="IPR055439">
    <property type="entry name" value="Beta-prop_EML_1st"/>
</dbReference>